<dbReference type="Proteomes" id="UP000367750">
    <property type="component" value="Unassembled WGS sequence"/>
</dbReference>
<sequence length="66" mass="7692">MDKYAAIDKYEARITELEEKKRWELSTLEDRDVAKHSKYILERVAGIDAEIGMYVDVIETISSLEI</sequence>
<comment type="caution">
    <text evidence="1">The sequence shown here is derived from an EMBL/GenBank/DDBJ whole genome shotgun (WGS) entry which is preliminary data.</text>
</comment>
<dbReference type="RefSeq" id="WP_150456536.1">
    <property type="nucleotide sequence ID" value="NZ_VYKK01000004.1"/>
</dbReference>
<dbReference type="EMBL" id="VYKK01000004">
    <property type="protein sequence ID" value="KAA9007246.1"/>
    <property type="molecule type" value="Genomic_DNA"/>
</dbReference>
<evidence type="ECO:0000313" key="1">
    <source>
        <dbReference type="EMBL" id="KAA9007246.1"/>
    </source>
</evidence>
<name>A0A5J5GGB2_9BACL</name>
<evidence type="ECO:0000313" key="2">
    <source>
        <dbReference type="Proteomes" id="UP000367750"/>
    </source>
</evidence>
<keyword evidence="2" id="KW-1185">Reference proteome</keyword>
<reference evidence="1 2" key="1">
    <citation type="submission" date="2019-09" db="EMBL/GenBank/DDBJ databases">
        <title>Bacillus ochoae sp. nov., Paenibacillus whitsoniae sp. nov., Paenibacillus spiritus sp. nov. Isolated from the Mars Exploration Rover during spacecraft assembly.</title>
        <authorList>
            <person name="Seuylemezian A."/>
            <person name="Vaishampayan P."/>
        </authorList>
    </citation>
    <scope>NUCLEOTIDE SEQUENCE [LARGE SCALE GENOMIC DNA]</scope>
    <source>
        <strain evidence="1 2">MER_111</strain>
    </source>
</reference>
<dbReference type="AlphaFoldDB" id="A0A5J5GGB2"/>
<proteinExistence type="predicted"/>
<organism evidence="1 2">
    <name type="scientific">Paenibacillus spiritus</name>
    <dbReference type="NCBI Taxonomy" id="2496557"/>
    <lineage>
        <taxon>Bacteria</taxon>
        <taxon>Bacillati</taxon>
        <taxon>Bacillota</taxon>
        <taxon>Bacilli</taxon>
        <taxon>Bacillales</taxon>
        <taxon>Paenibacillaceae</taxon>
        <taxon>Paenibacillus</taxon>
    </lineage>
</organism>
<protein>
    <submittedName>
        <fullName evidence="1">Uncharacterized protein</fullName>
    </submittedName>
</protein>
<accession>A0A5J5GGB2</accession>
<gene>
    <name evidence="1" type="ORF">F4V43_01805</name>
</gene>
<dbReference type="OrthoDB" id="9880498at2"/>